<organism evidence="1 2">
    <name type="scientific">Roseofilum casamattae BLCC-M143</name>
    <dbReference type="NCBI Taxonomy" id="3022442"/>
    <lineage>
        <taxon>Bacteria</taxon>
        <taxon>Bacillati</taxon>
        <taxon>Cyanobacteriota</taxon>
        <taxon>Cyanophyceae</taxon>
        <taxon>Desertifilales</taxon>
        <taxon>Desertifilaceae</taxon>
        <taxon>Roseofilum</taxon>
        <taxon>Roseofilum casamattae</taxon>
    </lineage>
</organism>
<accession>A0ABT7BWN1</accession>
<evidence type="ECO:0000313" key="2">
    <source>
        <dbReference type="Proteomes" id="UP001232992"/>
    </source>
</evidence>
<dbReference type="Proteomes" id="UP001232992">
    <property type="component" value="Unassembled WGS sequence"/>
</dbReference>
<gene>
    <name evidence="1" type="ORF">PMH09_09760</name>
</gene>
<reference evidence="1 2" key="1">
    <citation type="submission" date="2023-01" db="EMBL/GenBank/DDBJ databases">
        <title>Novel diversity within Roseofilum (Cyanobacteria; Desertifilaceae) from marine benthic mats with descriptions of four novel species.</title>
        <authorList>
            <person name="Wang Y."/>
            <person name="Berthold D.E."/>
            <person name="Hu J."/>
            <person name="Lefler F.W."/>
            <person name="Laughinghouse H.D. IV."/>
        </authorList>
    </citation>
    <scope>NUCLEOTIDE SEQUENCE [LARGE SCALE GENOMIC DNA]</scope>
    <source>
        <strain evidence="1 2">BLCC-M143</strain>
    </source>
</reference>
<proteinExistence type="predicted"/>
<evidence type="ECO:0000313" key="1">
    <source>
        <dbReference type="EMBL" id="MDJ1183485.1"/>
    </source>
</evidence>
<sequence length="57" mass="6560">MTECSLFFLLCDRYSGDRQNANDFRLSLPTRCTDALTIADVCEVIHRLRLILRAIAQ</sequence>
<name>A0ABT7BWN1_9CYAN</name>
<keyword evidence="2" id="KW-1185">Reference proteome</keyword>
<dbReference type="RefSeq" id="WP_283758139.1">
    <property type="nucleotide sequence ID" value="NZ_JAQOSQ010000008.1"/>
</dbReference>
<protein>
    <submittedName>
        <fullName evidence="1">Uncharacterized protein</fullName>
    </submittedName>
</protein>
<dbReference type="EMBL" id="JAQOSQ010000008">
    <property type="protein sequence ID" value="MDJ1183485.1"/>
    <property type="molecule type" value="Genomic_DNA"/>
</dbReference>
<comment type="caution">
    <text evidence="1">The sequence shown here is derived from an EMBL/GenBank/DDBJ whole genome shotgun (WGS) entry which is preliminary data.</text>
</comment>